<dbReference type="STRING" id="1443941.A9J31_06800"/>
<gene>
    <name evidence="1" type="ORF">A9J31_06800</name>
</gene>
<dbReference type="InterPro" id="IPR016032">
    <property type="entry name" value="Sig_transdc_resp-reg_C-effctor"/>
</dbReference>
<dbReference type="OrthoDB" id="3928741at2"/>
<dbReference type="Gene3D" id="3.30.450.40">
    <property type="match status" value="1"/>
</dbReference>
<reference evidence="2" key="1">
    <citation type="submission" date="2016-06" db="EMBL/GenBank/DDBJ databases">
        <authorList>
            <person name="Radolfova-Krizova L."/>
            <person name="Nemec A."/>
        </authorList>
    </citation>
    <scope>NUCLEOTIDE SEQUENCE [LARGE SCALE GENOMIC DNA]</scope>
    <source>
        <strain evidence="2">ANC 4275</strain>
    </source>
</reference>
<sequence>MMMQQDLLEKRQNIERLRQRTSLSKQQNSQLNESIASSWQRSAQAEIPEHRVAAPLLPIPSNSQPTALQHALQHCADELKHIAQQSSMVLAVGDVGSTIIWSASSRQMQSAAESVHFIAGGQWREELVGTNALALTLKTQQSSCVFSNEHYMPSVHDWVCYAAPIIDPHTRQILGVIDLSTVWKNHNSLGLLAAERCASIIQSALLEFQKQHLYIRAFSVPQVLFNGKVMVLTPRQIEILTILALCPQGMTLDTLHQALYGERKVSIGTLKAEMSQLRDILGGMLGSRPYRLLAQVEADFLQAEQALDAGYLDSALKLCSGIFLAKTESPFLCAWRDCLESRLSQAIFNAKETDVLLKHVARFPEAIDAVERLIELMPGNHPIHQTLLKFKQHP</sequence>
<dbReference type="AlphaFoldDB" id="A0A1A7R9X0"/>
<dbReference type="EMBL" id="LZDS01000026">
    <property type="protein sequence ID" value="OBX28263.1"/>
    <property type="molecule type" value="Genomic_DNA"/>
</dbReference>
<dbReference type="Proteomes" id="UP000185753">
    <property type="component" value="Unassembled WGS sequence"/>
</dbReference>
<protein>
    <submittedName>
        <fullName evidence="1">Transcriptional regulator</fullName>
    </submittedName>
</protein>
<comment type="caution">
    <text evidence="1">The sequence shown here is derived from an EMBL/GenBank/DDBJ whole genome shotgun (WGS) entry which is preliminary data.</text>
</comment>
<dbReference type="RefSeq" id="WP_067765573.1">
    <property type="nucleotide sequence ID" value="NZ_JBLZYA010000009.1"/>
</dbReference>
<proteinExistence type="predicted"/>
<organism evidence="1 2">
    <name type="scientific">Acinetobacter gandensis</name>
    <dbReference type="NCBI Taxonomy" id="1443941"/>
    <lineage>
        <taxon>Bacteria</taxon>
        <taxon>Pseudomonadati</taxon>
        <taxon>Pseudomonadota</taxon>
        <taxon>Gammaproteobacteria</taxon>
        <taxon>Moraxellales</taxon>
        <taxon>Moraxellaceae</taxon>
        <taxon>Acinetobacter</taxon>
    </lineage>
</organism>
<dbReference type="SUPFAM" id="SSF46894">
    <property type="entry name" value="C-terminal effector domain of the bipartite response regulators"/>
    <property type="match status" value="1"/>
</dbReference>
<evidence type="ECO:0000313" key="1">
    <source>
        <dbReference type="EMBL" id="OBX28263.1"/>
    </source>
</evidence>
<evidence type="ECO:0000313" key="2">
    <source>
        <dbReference type="Proteomes" id="UP000185753"/>
    </source>
</evidence>
<dbReference type="GO" id="GO:0006355">
    <property type="term" value="P:regulation of DNA-templated transcription"/>
    <property type="evidence" value="ECO:0007669"/>
    <property type="project" value="InterPro"/>
</dbReference>
<dbReference type="GO" id="GO:0003677">
    <property type="term" value="F:DNA binding"/>
    <property type="evidence" value="ECO:0007669"/>
    <property type="project" value="InterPro"/>
</dbReference>
<accession>A0A1A7R9X0</accession>
<keyword evidence="2" id="KW-1185">Reference proteome</keyword>
<dbReference type="InterPro" id="IPR029016">
    <property type="entry name" value="GAF-like_dom_sf"/>
</dbReference>
<name>A0A1A7R9X0_9GAMM</name>